<dbReference type="PANTHER" id="PTHR23172">
    <property type="entry name" value="AUXILIN/CYCLIN G-ASSOCIATED KINASE-RELATED"/>
    <property type="match status" value="1"/>
</dbReference>
<feature type="region of interest" description="Disordered" evidence="1">
    <location>
        <begin position="122"/>
        <end position="186"/>
    </location>
</feature>
<evidence type="ECO:0000313" key="2">
    <source>
        <dbReference type="EMBL" id="KAL0351849.1"/>
    </source>
</evidence>
<dbReference type="EMBL" id="JACGWM010000009">
    <property type="protein sequence ID" value="KAL0351849.1"/>
    <property type="molecule type" value="Genomic_DNA"/>
</dbReference>
<reference evidence="2" key="1">
    <citation type="submission" date="2020-06" db="EMBL/GenBank/DDBJ databases">
        <authorList>
            <person name="Li T."/>
            <person name="Hu X."/>
            <person name="Zhang T."/>
            <person name="Song X."/>
            <person name="Zhang H."/>
            <person name="Dai N."/>
            <person name="Sheng W."/>
            <person name="Hou X."/>
            <person name="Wei L."/>
        </authorList>
    </citation>
    <scope>NUCLEOTIDE SEQUENCE</scope>
    <source>
        <strain evidence="2">KEN8</strain>
        <tissue evidence="2">Leaf</tissue>
    </source>
</reference>
<organism evidence="2">
    <name type="scientific">Sesamum calycinum</name>
    <dbReference type="NCBI Taxonomy" id="2727403"/>
    <lineage>
        <taxon>Eukaryota</taxon>
        <taxon>Viridiplantae</taxon>
        <taxon>Streptophyta</taxon>
        <taxon>Embryophyta</taxon>
        <taxon>Tracheophyta</taxon>
        <taxon>Spermatophyta</taxon>
        <taxon>Magnoliopsida</taxon>
        <taxon>eudicotyledons</taxon>
        <taxon>Gunneridae</taxon>
        <taxon>Pentapetalae</taxon>
        <taxon>asterids</taxon>
        <taxon>lamiids</taxon>
        <taxon>Lamiales</taxon>
        <taxon>Pedaliaceae</taxon>
        <taxon>Sesamum</taxon>
    </lineage>
</organism>
<dbReference type="GO" id="GO:0072583">
    <property type="term" value="P:clathrin-dependent endocytosis"/>
    <property type="evidence" value="ECO:0007669"/>
    <property type="project" value="TreeGrafter"/>
</dbReference>
<name>A0AAW2PAS3_9LAMI</name>
<evidence type="ECO:0000256" key="1">
    <source>
        <dbReference type="SAM" id="MobiDB-lite"/>
    </source>
</evidence>
<protein>
    <submittedName>
        <fullName evidence="2">Auxilin-like protein 1</fullName>
    </submittedName>
</protein>
<dbReference type="Gene3D" id="1.10.287.110">
    <property type="entry name" value="DnaJ domain"/>
    <property type="match status" value="1"/>
</dbReference>
<proteinExistence type="predicted"/>
<dbReference type="PANTHER" id="PTHR23172:SF87">
    <property type="entry name" value="CHAPERONE DNAJ-DOMAIN SUPERFAMILY PROTEIN"/>
    <property type="match status" value="1"/>
</dbReference>
<dbReference type="GO" id="GO:0072318">
    <property type="term" value="P:clathrin coat disassembly"/>
    <property type="evidence" value="ECO:0007669"/>
    <property type="project" value="TreeGrafter"/>
</dbReference>
<gene>
    <name evidence="2" type="ORF">Scaly_1573600</name>
</gene>
<dbReference type="AlphaFoldDB" id="A0AAW2PAS3"/>
<feature type="compositionally biased region" description="Basic and acidic residues" evidence="1">
    <location>
        <begin position="122"/>
        <end position="132"/>
    </location>
</feature>
<accession>A0AAW2PAS3</accession>
<dbReference type="InterPro" id="IPR036869">
    <property type="entry name" value="J_dom_sf"/>
</dbReference>
<dbReference type="SUPFAM" id="SSF46565">
    <property type="entry name" value="Chaperone J-domain"/>
    <property type="match status" value="1"/>
</dbReference>
<dbReference type="GO" id="GO:0005737">
    <property type="term" value="C:cytoplasm"/>
    <property type="evidence" value="ECO:0007669"/>
    <property type="project" value="TreeGrafter"/>
</dbReference>
<dbReference type="GO" id="GO:0030276">
    <property type="term" value="F:clathrin binding"/>
    <property type="evidence" value="ECO:0007669"/>
    <property type="project" value="TreeGrafter"/>
</dbReference>
<feature type="compositionally biased region" description="Polar residues" evidence="1">
    <location>
        <begin position="168"/>
        <end position="182"/>
    </location>
</feature>
<sequence length="253" mass="29300">MEMNKENLVGTTAMEAKDAREVLQNFERNGYQQRIEVIKREREREKDRVAVERAIREARERAFVEARERAERAAVERAAAEVRQRVLAEAREKLEKASVGKQPADKASTEAKLRAERAAVERATAEARERALAKAKSQKTSTEARTQADRYPTERFSTASRNYGLKHSYSSSDLENGTNTESAQRRKARLERHQRIMERARLAESLDADIKRWATGKERNLRALLSTLQYKMRMSEVFDLLKAAWNRFNSEER</sequence>
<comment type="caution">
    <text evidence="2">The sequence shown here is derived from an EMBL/GenBank/DDBJ whole genome shotgun (WGS) entry which is preliminary data.</text>
</comment>
<dbReference type="GO" id="GO:0031982">
    <property type="term" value="C:vesicle"/>
    <property type="evidence" value="ECO:0007669"/>
    <property type="project" value="TreeGrafter"/>
</dbReference>
<reference evidence="2" key="2">
    <citation type="journal article" date="2024" name="Plant">
        <title>Genomic evolution and insights into agronomic trait innovations of Sesamum species.</title>
        <authorList>
            <person name="Miao H."/>
            <person name="Wang L."/>
            <person name="Qu L."/>
            <person name="Liu H."/>
            <person name="Sun Y."/>
            <person name="Le M."/>
            <person name="Wang Q."/>
            <person name="Wei S."/>
            <person name="Zheng Y."/>
            <person name="Lin W."/>
            <person name="Duan Y."/>
            <person name="Cao H."/>
            <person name="Xiong S."/>
            <person name="Wang X."/>
            <person name="Wei L."/>
            <person name="Li C."/>
            <person name="Ma Q."/>
            <person name="Ju M."/>
            <person name="Zhao R."/>
            <person name="Li G."/>
            <person name="Mu C."/>
            <person name="Tian Q."/>
            <person name="Mei H."/>
            <person name="Zhang T."/>
            <person name="Gao T."/>
            <person name="Zhang H."/>
        </authorList>
    </citation>
    <scope>NUCLEOTIDE SEQUENCE</scope>
    <source>
        <strain evidence="2">KEN8</strain>
    </source>
</reference>